<evidence type="ECO:0000256" key="7">
    <source>
        <dbReference type="ARBA" id="ARBA00022989"/>
    </source>
</evidence>
<keyword evidence="7 10" id="KW-1133">Transmembrane helix</keyword>
<feature type="compositionally biased region" description="Low complexity" evidence="11">
    <location>
        <begin position="20"/>
        <end position="37"/>
    </location>
</feature>
<reference evidence="14" key="1">
    <citation type="submission" date="2021-01" db="EMBL/GenBank/DDBJ databases">
        <authorList>
            <person name="Bezrukov I."/>
        </authorList>
    </citation>
    <scope>NUCLEOTIDE SEQUENCE</scope>
</reference>
<evidence type="ECO:0000256" key="8">
    <source>
        <dbReference type="ARBA" id="ARBA00023136"/>
    </source>
</evidence>
<dbReference type="Proteomes" id="UP000682877">
    <property type="component" value="Chromosome 5"/>
</dbReference>
<evidence type="ECO:0000259" key="12">
    <source>
        <dbReference type="Pfam" id="PF04535"/>
    </source>
</evidence>
<comment type="caution">
    <text evidence="10">Lacks conserved residue(s) required for the propagation of feature annotation.</text>
</comment>
<dbReference type="AlphaFoldDB" id="A0A8S2AIH2"/>
<dbReference type="Pfam" id="PF13891">
    <property type="entry name" value="zf-C3HC3H_KANSL2"/>
    <property type="match status" value="1"/>
</dbReference>
<sequence length="442" mass="48398">MASASKNIEQNPFSLKPPRSLSSSGAISSTAVASTSVEPQIRNPNPSTNVLPSTKNSPITMSQEDEILARSSHLTCPELLRRRAYNLKQLAKCYKNHYWALMEDLKTQHRDYWCKYGVSQFKDQQNQSIKRRRLGREGEIAAVEGSGDKANDGGNGDLYANNNGSCMYGCNAKAMALTKYCQLHILKDSKQKLYTGCTNVINRSPAGPLLCGKPTLASTVPVLCNVHFQKAQRNVAKALKDAGHNVSSTRKPPPKLHVLVAAFVHHIQAQRKNPHKEEIAKLEPLFIEMKKLFGGPGTVCGLLLRIGQCASAAASIGVMVSAKEFSVHTAFCYLIASMGLQLLWSFGLACLDVYALRGKKDLQNPILVSLFVVGDWVTAMLSLAAACSSAGVVVLYEKDIKYCNTQSQYPCLRYEVAVALSFVTWIQIAVSSHVTFWILASV</sequence>
<accession>A0A8S2AIH2</accession>
<comment type="similarity">
    <text evidence="3 10">Belongs to the Casparian strip membrane proteins (CASP) family.</text>
</comment>
<evidence type="ECO:0000313" key="14">
    <source>
        <dbReference type="EMBL" id="CAE6076164.1"/>
    </source>
</evidence>
<keyword evidence="15" id="KW-1185">Reference proteome</keyword>
<dbReference type="GO" id="GO:0005634">
    <property type="term" value="C:nucleus"/>
    <property type="evidence" value="ECO:0007669"/>
    <property type="project" value="UniProtKB-SubCell"/>
</dbReference>
<feature type="transmembrane region" description="Helical" evidence="10">
    <location>
        <begin position="366"/>
        <end position="396"/>
    </location>
</feature>
<evidence type="ECO:0000256" key="10">
    <source>
        <dbReference type="RuleBase" id="RU361233"/>
    </source>
</evidence>
<evidence type="ECO:0000256" key="2">
    <source>
        <dbReference type="ARBA" id="ARBA00004651"/>
    </source>
</evidence>
<comment type="subcellular location">
    <subcellularLocation>
        <location evidence="2 10">Cell membrane</location>
        <topology evidence="2 10">Multi-pass membrane protein</topology>
    </subcellularLocation>
    <subcellularLocation>
        <location evidence="1">Nucleus</location>
    </subcellularLocation>
</comment>
<keyword evidence="8 10" id="KW-0472">Membrane</keyword>
<feature type="domain" description="Casparian strip membrane protein" evidence="12">
    <location>
        <begin position="296"/>
        <end position="426"/>
    </location>
</feature>
<dbReference type="InterPro" id="IPR025927">
    <property type="entry name" value="Znf_KANL2-like"/>
</dbReference>
<dbReference type="PANTHER" id="PTHR32021:SF0">
    <property type="entry name" value="CASP-LIKE PROTEIN 5B2"/>
    <property type="match status" value="1"/>
</dbReference>
<name>A0A8S2AIH2_ARAAE</name>
<evidence type="ECO:0000256" key="5">
    <source>
        <dbReference type="ARBA" id="ARBA00022475"/>
    </source>
</evidence>
<feature type="region of interest" description="Disordered" evidence="11">
    <location>
        <begin position="1"/>
        <end position="58"/>
    </location>
</feature>
<evidence type="ECO:0000256" key="6">
    <source>
        <dbReference type="ARBA" id="ARBA00022692"/>
    </source>
</evidence>
<evidence type="ECO:0000256" key="11">
    <source>
        <dbReference type="SAM" id="MobiDB-lite"/>
    </source>
</evidence>
<keyword evidence="5 10" id="KW-1003">Cell membrane</keyword>
<dbReference type="GO" id="GO:0005886">
    <property type="term" value="C:plasma membrane"/>
    <property type="evidence" value="ECO:0007669"/>
    <property type="project" value="UniProtKB-SubCell"/>
</dbReference>
<dbReference type="PANTHER" id="PTHR32021">
    <property type="entry name" value="CASP-LIKE PROTEIN 5B3"/>
    <property type="match status" value="1"/>
</dbReference>
<feature type="compositionally biased region" description="Polar residues" evidence="11">
    <location>
        <begin position="1"/>
        <end position="13"/>
    </location>
</feature>
<evidence type="ECO:0000256" key="4">
    <source>
        <dbReference type="ARBA" id="ARBA00011489"/>
    </source>
</evidence>
<dbReference type="Pfam" id="PF04535">
    <property type="entry name" value="CASP_dom"/>
    <property type="match status" value="1"/>
</dbReference>
<evidence type="ECO:0000313" key="15">
    <source>
        <dbReference type="Proteomes" id="UP000682877"/>
    </source>
</evidence>
<dbReference type="InterPro" id="IPR045009">
    <property type="entry name" value="CASPL-5"/>
</dbReference>
<evidence type="ECO:0000256" key="1">
    <source>
        <dbReference type="ARBA" id="ARBA00004123"/>
    </source>
</evidence>
<feature type="compositionally biased region" description="Polar residues" evidence="11">
    <location>
        <begin position="42"/>
        <end position="58"/>
    </location>
</feature>
<evidence type="ECO:0000259" key="13">
    <source>
        <dbReference type="Pfam" id="PF13891"/>
    </source>
</evidence>
<feature type="domain" description="KANL2-like probable zinc-finger" evidence="13">
    <location>
        <begin position="167"/>
        <end position="228"/>
    </location>
</feature>
<keyword evidence="6 10" id="KW-0812">Transmembrane</keyword>
<evidence type="ECO:0000256" key="9">
    <source>
        <dbReference type="ARBA" id="ARBA00023242"/>
    </source>
</evidence>
<organism evidence="14 15">
    <name type="scientific">Arabidopsis arenosa</name>
    <name type="common">Sand rock-cress</name>
    <name type="synonym">Cardaminopsis arenosa</name>
    <dbReference type="NCBI Taxonomy" id="38785"/>
    <lineage>
        <taxon>Eukaryota</taxon>
        <taxon>Viridiplantae</taxon>
        <taxon>Streptophyta</taxon>
        <taxon>Embryophyta</taxon>
        <taxon>Tracheophyta</taxon>
        <taxon>Spermatophyta</taxon>
        <taxon>Magnoliopsida</taxon>
        <taxon>eudicotyledons</taxon>
        <taxon>Gunneridae</taxon>
        <taxon>Pentapetalae</taxon>
        <taxon>rosids</taxon>
        <taxon>malvids</taxon>
        <taxon>Brassicales</taxon>
        <taxon>Brassicaceae</taxon>
        <taxon>Camelineae</taxon>
        <taxon>Arabidopsis</taxon>
    </lineage>
</organism>
<feature type="transmembrane region" description="Helical" evidence="10">
    <location>
        <begin position="333"/>
        <end position="354"/>
    </location>
</feature>
<protein>
    <recommendedName>
        <fullName evidence="10">CASP-like protein</fullName>
    </recommendedName>
</protein>
<proteinExistence type="inferred from homology"/>
<feature type="transmembrane region" description="Helical" evidence="10">
    <location>
        <begin position="416"/>
        <end position="440"/>
    </location>
</feature>
<comment type="subunit">
    <text evidence="4 10">Homodimer and heterodimers.</text>
</comment>
<dbReference type="InterPro" id="IPR006702">
    <property type="entry name" value="CASP_dom"/>
</dbReference>
<dbReference type="EMBL" id="LR999455">
    <property type="protein sequence ID" value="CAE6076164.1"/>
    <property type="molecule type" value="Genomic_DNA"/>
</dbReference>
<evidence type="ECO:0000256" key="3">
    <source>
        <dbReference type="ARBA" id="ARBA00007651"/>
    </source>
</evidence>
<keyword evidence="9" id="KW-0539">Nucleus</keyword>
<gene>
    <name evidence="14" type="ORF">AARE701A_LOCUS13334</name>
</gene>